<dbReference type="Gene3D" id="1.20.120.530">
    <property type="entry name" value="GntR ligand-binding domain-like"/>
    <property type="match status" value="1"/>
</dbReference>
<feature type="non-terminal residue" evidence="4">
    <location>
        <position position="1"/>
    </location>
</feature>
<dbReference type="GO" id="GO:0003677">
    <property type="term" value="F:DNA binding"/>
    <property type="evidence" value="ECO:0007669"/>
    <property type="project" value="UniProtKB-KW"/>
</dbReference>
<keyword evidence="3" id="KW-0804">Transcription</keyword>
<organism evidence="4 5">
    <name type="scientific">Pseudomonas savastanoi pv. glycinea str. race 4</name>
    <dbReference type="NCBI Taxonomy" id="875330"/>
    <lineage>
        <taxon>Bacteria</taxon>
        <taxon>Pseudomonadati</taxon>
        <taxon>Pseudomonadota</taxon>
        <taxon>Gammaproteobacteria</taxon>
        <taxon>Pseudomonadales</taxon>
        <taxon>Pseudomonadaceae</taxon>
        <taxon>Pseudomonas</taxon>
    </lineage>
</organism>
<dbReference type="InterPro" id="IPR008920">
    <property type="entry name" value="TF_FadR/GntR_C"/>
</dbReference>
<evidence type="ECO:0000313" key="4">
    <source>
        <dbReference type="EMBL" id="EGH18037.1"/>
    </source>
</evidence>
<reference evidence="4 5" key="1">
    <citation type="journal article" date="2011" name="PLoS Pathog.">
        <title>Dynamic evolution of pathogenicity revealed by sequencing and comparative genomics of 19 Pseudomonas syringae isolates.</title>
        <authorList>
            <person name="Baltrus D.A."/>
            <person name="Nishimura M.T."/>
            <person name="Romanchuk A."/>
            <person name="Chang J.H."/>
            <person name="Mukhtar M.S."/>
            <person name="Cherkis K."/>
            <person name="Roach J."/>
            <person name="Grant S.R."/>
            <person name="Jones C.D."/>
            <person name="Dangl J.L."/>
        </authorList>
    </citation>
    <scope>NUCLEOTIDE SEQUENCE [LARGE SCALE GENOMIC DNA]</scope>
    <source>
        <strain evidence="5">race 4</strain>
    </source>
</reference>
<evidence type="ECO:0000256" key="2">
    <source>
        <dbReference type="ARBA" id="ARBA00023125"/>
    </source>
</evidence>
<dbReference type="AlphaFoldDB" id="F3CFJ5"/>
<sequence length="91" mass="10443">QNRKIATLISQAQSPMIINRIFYRLLEIGADEAMLAEHRLIIELLLHGAFDAAALNLKEHLQRARQRMLQRLKVLSVLPEQEVPGYLTRVS</sequence>
<gene>
    <name evidence="4" type="ORF">Pgy4_34321</name>
</gene>
<dbReference type="EMBL" id="ADWY01002301">
    <property type="protein sequence ID" value="EGH18037.1"/>
    <property type="molecule type" value="Genomic_DNA"/>
</dbReference>
<keyword evidence="1" id="KW-0805">Transcription regulation</keyword>
<dbReference type="Proteomes" id="UP000005466">
    <property type="component" value="Unassembled WGS sequence"/>
</dbReference>
<evidence type="ECO:0000256" key="1">
    <source>
        <dbReference type="ARBA" id="ARBA00023015"/>
    </source>
</evidence>
<proteinExistence type="predicted"/>
<dbReference type="SUPFAM" id="SSF48008">
    <property type="entry name" value="GntR ligand-binding domain-like"/>
    <property type="match status" value="1"/>
</dbReference>
<name>F3CFJ5_PSESG</name>
<dbReference type="HOGENOM" id="CLU_2418414_0_0_6"/>
<comment type="caution">
    <text evidence="4">The sequence shown here is derived from an EMBL/GenBank/DDBJ whole genome shotgun (WGS) entry which is preliminary data.</text>
</comment>
<keyword evidence="2" id="KW-0238">DNA-binding</keyword>
<dbReference type="PATRIC" id="fig|875330.6.peg.5266"/>
<evidence type="ECO:0000313" key="5">
    <source>
        <dbReference type="Proteomes" id="UP000005466"/>
    </source>
</evidence>
<accession>F3CFJ5</accession>
<protein>
    <submittedName>
        <fullName evidence="4">GntR family transcriptional regulator</fullName>
    </submittedName>
</protein>
<evidence type="ECO:0000256" key="3">
    <source>
        <dbReference type="ARBA" id="ARBA00023163"/>
    </source>
</evidence>